<organism evidence="9 10">
    <name type="scientific">Planifilum fulgidum</name>
    <dbReference type="NCBI Taxonomy" id="201973"/>
    <lineage>
        <taxon>Bacteria</taxon>
        <taxon>Bacillati</taxon>
        <taxon>Bacillota</taxon>
        <taxon>Bacilli</taxon>
        <taxon>Bacillales</taxon>
        <taxon>Thermoactinomycetaceae</taxon>
        <taxon>Planifilum</taxon>
    </lineage>
</organism>
<dbReference type="Pfam" id="PF01416">
    <property type="entry name" value="PseudoU_synth_1"/>
    <property type="match status" value="2"/>
</dbReference>
<dbReference type="SUPFAM" id="SSF55120">
    <property type="entry name" value="Pseudouridine synthase"/>
    <property type="match status" value="1"/>
</dbReference>
<feature type="active site" description="Nucleophile" evidence="4 5">
    <location>
        <position position="52"/>
    </location>
</feature>
<dbReference type="Proteomes" id="UP000198661">
    <property type="component" value="Unassembled WGS sequence"/>
</dbReference>
<dbReference type="GO" id="GO:0160147">
    <property type="term" value="F:tRNA pseudouridine(38-40) synthase activity"/>
    <property type="evidence" value="ECO:0007669"/>
    <property type="project" value="UniProtKB-EC"/>
</dbReference>
<comment type="function">
    <text evidence="4">Formation of pseudouridine at positions 38, 39 and 40 in the anticodon stem and loop of transfer RNAs.</text>
</comment>
<evidence type="ECO:0000256" key="6">
    <source>
        <dbReference type="PIRSR" id="PIRSR001430-2"/>
    </source>
</evidence>
<evidence type="ECO:0000313" key="9">
    <source>
        <dbReference type="EMBL" id="SFG24710.1"/>
    </source>
</evidence>
<dbReference type="InterPro" id="IPR020094">
    <property type="entry name" value="TruA/RsuA/RluB/E/F_N"/>
</dbReference>
<evidence type="ECO:0000256" key="5">
    <source>
        <dbReference type="PIRSR" id="PIRSR001430-1"/>
    </source>
</evidence>
<evidence type="ECO:0000256" key="7">
    <source>
        <dbReference type="RuleBase" id="RU003792"/>
    </source>
</evidence>
<dbReference type="CDD" id="cd02570">
    <property type="entry name" value="PseudoU_synth_EcTruA"/>
    <property type="match status" value="1"/>
</dbReference>
<dbReference type="GO" id="GO:0003723">
    <property type="term" value="F:RNA binding"/>
    <property type="evidence" value="ECO:0007669"/>
    <property type="project" value="InterPro"/>
</dbReference>
<feature type="binding site" evidence="4 6">
    <location>
        <position position="110"/>
    </location>
    <ligand>
        <name>substrate</name>
    </ligand>
</feature>
<keyword evidence="2 4" id="KW-0819">tRNA processing</keyword>
<comment type="caution">
    <text evidence="4">Lacks conserved residue(s) required for the propagation of feature annotation.</text>
</comment>
<dbReference type="InterPro" id="IPR001406">
    <property type="entry name" value="PsdUridine_synth_TruA"/>
</dbReference>
<dbReference type="STRING" id="201973.SAMN04488025_12262"/>
<dbReference type="Gene3D" id="3.30.70.580">
    <property type="entry name" value="Pseudouridine synthase I, catalytic domain, N-terminal subdomain"/>
    <property type="match status" value="1"/>
</dbReference>
<dbReference type="RefSeq" id="WP_092039391.1">
    <property type="nucleotide sequence ID" value="NZ_FOOK01000022.1"/>
</dbReference>
<evidence type="ECO:0000256" key="4">
    <source>
        <dbReference type="HAMAP-Rule" id="MF_00171"/>
    </source>
</evidence>
<feature type="domain" description="Pseudouridine synthase I TruA alpha/beta" evidence="8">
    <location>
        <begin position="143"/>
        <end position="244"/>
    </location>
</feature>
<dbReference type="InterPro" id="IPR020095">
    <property type="entry name" value="PsdUridine_synth_TruA_C"/>
</dbReference>
<evidence type="ECO:0000259" key="8">
    <source>
        <dbReference type="Pfam" id="PF01416"/>
    </source>
</evidence>
<sequence length="266" mass="29926">MPRLKMVVAYDGTDFFGFQRQPDRRTVQGVLEEAISRICGRPVRVVGAGRTDAGVHARGQVCHFDTSHPMPLDRWVPVLNRTLPRDVAVLSVEEVPAQFHARKDARWKIYRYAIDTRPVPDVFTRRFRLHFPFSLDVDAMSRAAAHLEGTHDFTSFSSARSPVENRVRTIHRCRVEREGPLVLVEVVGNGFLYNMVRIIAGTLLEVGRGKRRPEEMPGIIRARDRAAAGKTLPPEGLTMVEVGYVPWVEKEGDPASGRRCENACSS</sequence>
<reference evidence="9 10" key="1">
    <citation type="submission" date="2016-10" db="EMBL/GenBank/DDBJ databases">
        <authorList>
            <person name="de Groot N.N."/>
        </authorList>
    </citation>
    <scope>NUCLEOTIDE SEQUENCE [LARGE SCALE GENOMIC DNA]</scope>
    <source>
        <strain evidence="9 10">DSM 44945</strain>
    </source>
</reference>
<feature type="domain" description="Pseudouridine synthase I TruA alpha/beta" evidence="8">
    <location>
        <begin position="7"/>
        <end position="102"/>
    </location>
</feature>
<dbReference type="NCBIfam" id="TIGR00071">
    <property type="entry name" value="hisT_truA"/>
    <property type="match status" value="1"/>
</dbReference>
<accession>A0A1I2Q9V3</accession>
<dbReference type="AlphaFoldDB" id="A0A1I2Q9V3"/>
<keyword evidence="10" id="KW-1185">Reference proteome</keyword>
<dbReference type="PANTHER" id="PTHR11142">
    <property type="entry name" value="PSEUDOURIDYLATE SYNTHASE"/>
    <property type="match status" value="1"/>
</dbReference>
<dbReference type="EMBL" id="FOOK01000022">
    <property type="protein sequence ID" value="SFG24710.1"/>
    <property type="molecule type" value="Genomic_DNA"/>
</dbReference>
<keyword evidence="3 4" id="KW-0413">Isomerase</keyword>
<evidence type="ECO:0000313" key="10">
    <source>
        <dbReference type="Proteomes" id="UP000198661"/>
    </source>
</evidence>
<proteinExistence type="inferred from homology"/>
<dbReference type="HAMAP" id="MF_00171">
    <property type="entry name" value="TruA"/>
    <property type="match status" value="1"/>
</dbReference>
<dbReference type="GO" id="GO:0031119">
    <property type="term" value="P:tRNA pseudouridine synthesis"/>
    <property type="evidence" value="ECO:0007669"/>
    <property type="project" value="UniProtKB-UniRule"/>
</dbReference>
<dbReference type="OrthoDB" id="9811823at2"/>
<evidence type="ECO:0000256" key="3">
    <source>
        <dbReference type="ARBA" id="ARBA00023235"/>
    </source>
</evidence>
<dbReference type="PANTHER" id="PTHR11142:SF0">
    <property type="entry name" value="TRNA PSEUDOURIDINE SYNTHASE-LIKE 1"/>
    <property type="match status" value="1"/>
</dbReference>
<protein>
    <recommendedName>
        <fullName evidence="4">tRNA pseudouridine synthase A</fullName>
        <ecNumber evidence="4">5.4.99.12</ecNumber>
    </recommendedName>
    <alternativeName>
        <fullName evidence="4">tRNA pseudouridine(38-40) synthase</fullName>
    </alternativeName>
    <alternativeName>
        <fullName evidence="4">tRNA pseudouridylate synthase I</fullName>
    </alternativeName>
    <alternativeName>
        <fullName evidence="4">tRNA-uridine isomerase I</fullName>
    </alternativeName>
</protein>
<dbReference type="EC" id="5.4.99.12" evidence="4"/>
<comment type="similarity">
    <text evidence="1 4 7">Belongs to the tRNA pseudouridine synthase TruA family.</text>
</comment>
<gene>
    <name evidence="4" type="primary">truA</name>
    <name evidence="9" type="ORF">SAMN04488025_12262</name>
</gene>
<evidence type="ECO:0000256" key="2">
    <source>
        <dbReference type="ARBA" id="ARBA00022694"/>
    </source>
</evidence>
<dbReference type="Gene3D" id="3.30.70.660">
    <property type="entry name" value="Pseudouridine synthase I, catalytic domain, C-terminal subdomain"/>
    <property type="match status" value="1"/>
</dbReference>
<name>A0A1I2Q9V3_9BACL</name>
<evidence type="ECO:0000256" key="1">
    <source>
        <dbReference type="ARBA" id="ARBA00009375"/>
    </source>
</evidence>
<dbReference type="InterPro" id="IPR020103">
    <property type="entry name" value="PsdUridine_synth_cat_dom_sf"/>
</dbReference>
<comment type="catalytic activity">
    <reaction evidence="4 7">
        <text>uridine(38/39/40) in tRNA = pseudouridine(38/39/40) in tRNA</text>
        <dbReference type="Rhea" id="RHEA:22376"/>
        <dbReference type="Rhea" id="RHEA-COMP:10085"/>
        <dbReference type="Rhea" id="RHEA-COMP:10087"/>
        <dbReference type="ChEBI" id="CHEBI:65314"/>
        <dbReference type="ChEBI" id="CHEBI:65315"/>
        <dbReference type="EC" id="5.4.99.12"/>
    </reaction>
</comment>
<comment type="subunit">
    <text evidence="4">Homodimer.</text>
</comment>
<dbReference type="PIRSF" id="PIRSF001430">
    <property type="entry name" value="tRNA_psdUrid_synth"/>
    <property type="match status" value="1"/>
</dbReference>
<dbReference type="InterPro" id="IPR020097">
    <property type="entry name" value="PsdUridine_synth_TruA_a/b_dom"/>
</dbReference>
<dbReference type="FunFam" id="3.30.70.580:FF:000001">
    <property type="entry name" value="tRNA pseudouridine synthase A"/>
    <property type="match status" value="1"/>
</dbReference>